<dbReference type="OrthoDB" id="9996999at2759"/>
<dbReference type="Gene3D" id="3.10.10.10">
    <property type="entry name" value="HIV Type 1 Reverse Transcriptase, subunit A, domain 1"/>
    <property type="match status" value="1"/>
</dbReference>
<gene>
    <name evidence="1" type="ORF">HOLleu_31852</name>
</gene>
<dbReference type="PANTHER" id="PTHR24559:SF444">
    <property type="entry name" value="REVERSE TRANSCRIPTASE DOMAIN-CONTAINING PROTEIN"/>
    <property type="match status" value="1"/>
</dbReference>
<dbReference type="AlphaFoldDB" id="A0A9Q0YTP7"/>
<keyword evidence="2" id="KW-1185">Reference proteome</keyword>
<name>A0A9Q0YTP7_HOLLE</name>
<dbReference type="PANTHER" id="PTHR24559">
    <property type="entry name" value="TRANSPOSON TY3-I GAG-POL POLYPROTEIN"/>
    <property type="match status" value="1"/>
</dbReference>
<sequence>MEVLSRRKYFQAVTEPSLVCESVTKIKRLVVNLSKSTVCQSPLASPILLVPEEDGTQRLCIDSKKLISVTVNDSHPIPTLDDCIDRIGNSKALWTCNLENLVVIYIYILKSFMENPMENLPPLTVTSCSLFSNYVLFATGIPLKGSSELLSSGVDEIMMTDAVSYYFLVIDVN</sequence>
<dbReference type="Proteomes" id="UP001152320">
    <property type="component" value="Chromosome 16"/>
</dbReference>
<organism evidence="1 2">
    <name type="scientific">Holothuria leucospilota</name>
    <name type="common">Black long sea cucumber</name>
    <name type="synonym">Mertensiothuria leucospilota</name>
    <dbReference type="NCBI Taxonomy" id="206669"/>
    <lineage>
        <taxon>Eukaryota</taxon>
        <taxon>Metazoa</taxon>
        <taxon>Echinodermata</taxon>
        <taxon>Eleutherozoa</taxon>
        <taxon>Echinozoa</taxon>
        <taxon>Holothuroidea</taxon>
        <taxon>Aspidochirotacea</taxon>
        <taxon>Aspidochirotida</taxon>
        <taxon>Holothuriidae</taxon>
        <taxon>Holothuria</taxon>
    </lineage>
</organism>
<dbReference type="SUPFAM" id="SSF56672">
    <property type="entry name" value="DNA/RNA polymerases"/>
    <property type="match status" value="1"/>
</dbReference>
<accession>A0A9Q0YTP7</accession>
<dbReference type="InterPro" id="IPR043502">
    <property type="entry name" value="DNA/RNA_pol_sf"/>
</dbReference>
<protein>
    <submittedName>
        <fullName evidence="1">Uncharacterized protein</fullName>
    </submittedName>
</protein>
<dbReference type="InterPro" id="IPR053134">
    <property type="entry name" value="RNA-dir_DNA_polymerase"/>
</dbReference>
<proteinExistence type="predicted"/>
<comment type="caution">
    <text evidence="1">The sequence shown here is derived from an EMBL/GenBank/DDBJ whole genome shotgun (WGS) entry which is preliminary data.</text>
</comment>
<dbReference type="Gene3D" id="3.30.70.270">
    <property type="match status" value="1"/>
</dbReference>
<dbReference type="InterPro" id="IPR043128">
    <property type="entry name" value="Rev_trsase/Diguanyl_cyclase"/>
</dbReference>
<reference evidence="1" key="1">
    <citation type="submission" date="2021-10" db="EMBL/GenBank/DDBJ databases">
        <title>Tropical sea cucumber genome reveals ecological adaptation and Cuvierian tubules defense mechanism.</title>
        <authorList>
            <person name="Chen T."/>
        </authorList>
    </citation>
    <scope>NUCLEOTIDE SEQUENCE</scope>
    <source>
        <strain evidence="1">Nanhai2018</strain>
        <tissue evidence="1">Muscle</tissue>
    </source>
</reference>
<dbReference type="EMBL" id="JAIZAY010000016">
    <property type="protein sequence ID" value="KAJ8026892.1"/>
    <property type="molecule type" value="Genomic_DNA"/>
</dbReference>
<evidence type="ECO:0000313" key="2">
    <source>
        <dbReference type="Proteomes" id="UP001152320"/>
    </source>
</evidence>
<evidence type="ECO:0000313" key="1">
    <source>
        <dbReference type="EMBL" id="KAJ8026892.1"/>
    </source>
</evidence>